<feature type="domain" description="LicD/FKTN/FKRP nucleotidyltransferase" evidence="1">
    <location>
        <begin position="19"/>
        <end position="222"/>
    </location>
</feature>
<dbReference type="STRING" id="29557.MGALLINA_00370"/>
<dbReference type="GO" id="GO:0009100">
    <property type="term" value="P:glycoprotein metabolic process"/>
    <property type="evidence" value="ECO:0007669"/>
    <property type="project" value="UniProtKB-ARBA"/>
</dbReference>
<protein>
    <submittedName>
        <fullName evidence="2">Putative LicD family protein</fullName>
    </submittedName>
</protein>
<dbReference type="Pfam" id="PF04991">
    <property type="entry name" value="LicD"/>
    <property type="match status" value="1"/>
</dbReference>
<dbReference type="PATRIC" id="fig|29557.3.peg.29"/>
<dbReference type="Proteomes" id="UP000076983">
    <property type="component" value="Unassembled WGS sequence"/>
</dbReference>
<dbReference type="PANTHER" id="PTHR43404">
    <property type="entry name" value="LIPOPOLYSACCHARIDE CHOLINEPHOSPHOTRANSFERASE LICD"/>
    <property type="match status" value="1"/>
</dbReference>
<sequence>MKNRQEKLKELLKEFLAICQKHNLKYVMFFGSLLGVIRHRSFIPWDDDLDLLIDYETYKFLIANYPNQIKSTENSDNFLMCLKWTNDLNNTEDALFIDLFVAAKTNEKQVKKYLSFKNKMHYLKGFSQRKLFKIQYGMKFLKVVCFWTKFFKKLQFSEVLNSLNNIEKPDCWFVPTWPFKKDAQKNIYDLKIDFFSVEKQFLDEIEVNVPKDYEKILEHYYGQNWRVPIKSPISEHLGLYDMKVFCKRNRSNHENNI</sequence>
<dbReference type="InterPro" id="IPR052942">
    <property type="entry name" value="LPS_cholinephosphotransferase"/>
</dbReference>
<dbReference type="InterPro" id="IPR007074">
    <property type="entry name" value="LicD/FKTN/FKRP_NTP_transf"/>
</dbReference>
<dbReference type="NCBIfam" id="NF045866">
    <property type="entry name" value="GGPL_Ptran_Mf1"/>
    <property type="match status" value="1"/>
</dbReference>
<dbReference type="EMBL" id="LVLH01000014">
    <property type="protein sequence ID" value="OAB49169.1"/>
    <property type="molecule type" value="Genomic_DNA"/>
</dbReference>
<comment type="caution">
    <text evidence="2">The sequence shown here is derived from an EMBL/GenBank/DDBJ whole genome shotgun (WGS) entry which is preliminary data.</text>
</comment>
<evidence type="ECO:0000313" key="3">
    <source>
        <dbReference type="Proteomes" id="UP000076983"/>
    </source>
</evidence>
<keyword evidence="3" id="KW-1185">Reference proteome</keyword>
<dbReference type="AlphaFoldDB" id="A0A168RPK0"/>
<reference evidence="2 3" key="1">
    <citation type="submission" date="2016-03" db="EMBL/GenBank/DDBJ databases">
        <title>Genome sequence of Mycoplasma gallinarum strain Mgn_IPT.</title>
        <authorList>
            <person name="Yacoub E."/>
            <person name="Sirand-Pugnet P."/>
            <person name="Barre A."/>
            <person name="Maurier F."/>
            <person name="Blanchard A."/>
            <person name="Ben Abdelmoumen B.M."/>
        </authorList>
    </citation>
    <scope>NUCLEOTIDE SEQUENCE [LARGE SCALE GENOMIC DNA]</scope>
    <source>
        <strain evidence="2 3">Mgn_IPT</strain>
    </source>
</reference>
<organism evidence="2 3">
    <name type="scientific">Mycoplasmopsis gallinarum</name>
    <dbReference type="NCBI Taxonomy" id="29557"/>
    <lineage>
        <taxon>Bacteria</taxon>
        <taxon>Bacillati</taxon>
        <taxon>Mycoplasmatota</taxon>
        <taxon>Mycoplasmoidales</taxon>
        <taxon>Metamycoplasmataceae</taxon>
        <taxon>Mycoplasmopsis</taxon>
    </lineage>
</organism>
<accession>A0A168RPK0</accession>
<gene>
    <name evidence="2" type="ORF">MGALLINA_00370</name>
</gene>
<proteinExistence type="predicted"/>
<dbReference type="PANTHER" id="PTHR43404:SF1">
    <property type="entry name" value="MNN4P"/>
    <property type="match status" value="1"/>
</dbReference>
<evidence type="ECO:0000259" key="1">
    <source>
        <dbReference type="Pfam" id="PF04991"/>
    </source>
</evidence>
<evidence type="ECO:0000313" key="2">
    <source>
        <dbReference type="EMBL" id="OAB49169.1"/>
    </source>
</evidence>
<name>A0A168RPK0_9BACT</name>
<dbReference type="OrthoDB" id="9786100at2"/>